<dbReference type="GO" id="GO:0005525">
    <property type="term" value="F:GTP binding"/>
    <property type="evidence" value="ECO:0007669"/>
    <property type="project" value="InterPro"/>
</dbReference>
<evidence type="ECO:0000313" key="5">
    <source>
        <dbReference type="Proteomes" id="UP000472273"/>
    </source>
</evidence>
<keyword evidence="5" id="KW-1185">Reference proteome</keyword>
<dbReference type="Pfam" id="PF04548">
    <property type="entry name" value="AIG1"/>
    <property type="match status" value="1"/>
</dbReference>
<dbReference type="AlphaFoldDB" id="A0A670ZKB1"/>
<evidence type="ECO:0000313" key="4">
    <source>
        <dbReference type="Ensembl" id="ENSPTXP00000023184.1"/>
    </source>
</evidence>
<dbReference type="Proteomes" id="UP000472273">
    <property type="component" value="Unplaced"/>
</dbReference>
<dbReference type="Gene3D" id="3.40.50.300">
    <property type="entry name" value="P-loop containing nucleotide triphosphate hydrolases"/>
    <property type="match status" value="1"/>
</dbReference>
<proteinExistence type="inferred from homology"/>
<dbReference type="InterPro" id="IPR027417">
    <property type="entry name" value="P-loop_NTPase"/>
</dbReference>
<keyword evidence="2" id="KW-0547">Nucleotide-binding</keyword>
<protein>
    <recommendedName>
        <fullName evidence="3">AIG1-type G domain-containing protein</fullName>
    </recommendedName>
</protein>
<comment type="similarity">
    <text evidence="1">Belongs to the TRAFAC class TrmE-Era-EngA-EngB-Septin-like GTPase superfamily. AIG1/Toc34/Toc159-like paraseptin GTPase family. IAN subfamily.</text>
</comment>
<reference evidence="4" key="1">
    <citation type="submission" date="2025-08" db="UniProtKB">
        <authorList>
            <consortium name="Ensembl"/>
        </authorList>
    </citation>
    <scope>IDENTIFICATION</scope>
</reference>
<name>A0A670ZKB1_PSETE</name>
<evidence type="ECO:0000256" key="2">
    <source>
        <dbReference type="ARBA" id="ARBA00022741"/>
    </source>
</evidence>
<dbReference type="Ensembl" id="ENSPTXT00000023904.1">
    <property type="protein sequence ID" value="ENSPTXP00000023184.1"/>
    <property type="gene ID" value="ENSPTXG00000016082.1"/>
</dbReference>
<feature type="domain" description="AIG1-type G" evidence="3">
    <location>
        <begin position="23"/>
        <end position="58"/>
    </location>
</feature>
<accession>A0A670ZKB1</accession>
<evidence type="ECO:0000259" key="3">
    <source>
        <dbReference type="Pfam" id="PF04548"/>
    </source>
</evidence>
<evidence type="ECO:0000256" key="1">
    <source>
        <dbReference type="ARBA" id="ARBA00008535"/>
    </source>
</evidence>
<dbReference type="InterPro" id="IPR006703">
    <property type="entry name" value="G_AIG1"/>
</dbReference>
<sequence>MEKCNRRLCRFNNKAEGGDDAQLRLILVGKSGGGKSATGNTILGRPVFESLLAAKTTTE</sequence>
<organism evidence="4 5">
    <name type="scientific">Pseudonaja textilis</name>
    <name type="common">Eastern brown snake</name>
    <dbReference type="NCBI Taxonomy" id="8673"/>
    <lineage>
        <taxon>Eukaryota</taxon>
        <taxon>Metazoa</taxon>
        <taxon>Chordata</taxon>
        <taxon>Craniata</taxon>
        <taxon>Vertebrata</taxon>
        <taxon>Euteleostomi</taxon>
        <taxon>Lepidosauria</taxon>
        <taxon>Squamata</taxon>
        <taxon>Bifurcata</taxon>
        <taxon>Unidentata</taxon>
        <taxon>Episquamata</taxon>
        <taxon>Toxicofera</taxon>
        <taxon>Serpentes</taxon>
        <taxon>Colubroidea</taxon>
        <taxon>Elapidae</taxon>
        <taxon>Hydrophiinae</taxon>
        <taxon>Pseudonaja</taxon>
    </lineage>
</organism>
<reference evidence="4" key="2">
    <citation type="submission" date="2025-09" db="UniProtKB">
        <authorList>
            <consortium name="Ensembl"/>
        </authorList>
    </citation>
    <scope>IDENTIFICATION</scope>
</reference>